<dbReference type="EMBL" id="ABEU02000005">
    <property type="protein sequence ID" value="PNR54153.1"/>
    <property type="molecule type" value="Genomic_DNA"/>
</dbReference>
<dbReference type="PaxDb" id="3218-PP1S116_137V6.1"/>
<protein>
    <submittedName>
        <fullName evidence="1 2">Uncharacterized protein</fullName>
    </submittedName>
</protein>
<sequence>MAVSSRKRIEISVGSDTFPDGIPRAIKLRPLIRGNDACSHV</sequence>
<keyword evidence="3" id="KW-1185">Reference proteome</keyword>
<name>A0A2K1KK66_PHYPA</name>
<reference evidence="1 3" key="1">
    <citation type="journal article" date="2008" name="Science">
        <title>The Physcomitrella genome reveals evolutionary insights into the conquest of land by plants.</title>
        <authorList>
            <person name="Rensing S."/>
            <person name="Lang D."/>
            <person name="Zimmer A."/>
            <person name="Terry A."/>
            <person name="Salamov A."/>
            <person name="Shapiro H."/>
            <person name="Nishiyama T."/>
            <person name="Perroud P.-F."/>
            <person name="Lindquist E."/>
            <person name="Kamisugi Y."/>
            <person name="Tanahashi T."/>
            <person name="Sakakibara K."/>
            <person name="Fujita T."/>
            <person name="Oishi K."/>
            <person name="Shin-I T."/>
            <person name="Kuroki Y."/>
            <person name="Toyoda A."/>
            <person name="Suzuki Y."/>
            <person name="Hashimoto A."/>
            <person name="Yamaguchi K."/>
            <person name="Sugano A."/>
            <person name="Kohara Y."/>
            <person name="Fujiyama A."/>
            <person name="Anterola A."/>
            <person name="Aoki S."/>
            <person name="Ashton N."/>
            <person name="Barbazuk W.B."/>
            <person name="Barker E."/>
            <person name="Bennetzen J."/>
            <person name="Bezanilla M."/>
            <person name="Blankenship R."/>
            <person name="Cho S.H."/>
            <person name="Dutcher S."/>
            <person name="Estelle M."/>
            <person name="Fawcett J.A."/>
            <person name="Gundlach H."/>
            <person name="Hanada K."/>
            <person name="Heyl A."/>
            <person name="Hicks K.A."/>
            <person name="Hugh J."/>
            <person name="Lohr M."/>
            <person name="Mayer K."/>
            <person name="Melkozernov A."/>
            <person name="Murata T."/>
            <person name="Nelson D."/>
            <person name="Pils B."/>
            <person name="Prigge M."/>
            <person name="Reiss B."/>
            <person name="Renner T."/>
            <person name="Rombauts S."/>
            <person name="Rushton P."/>
            <person name="Sanderfoot A."/>
            <person name="Schween G."/>
            <person name="Shiu S.-H."/>
            <person name="Stueber K."/>
            <person name="Theodoulou F.L."/>
            <person name="Tu H."/>
            <person name="Van de Peer Y."/>
            <person name="Verrier P.J."/>
            <person name="Waters E."/>
            <person name="Wood A."/>
            <person name="Yang L."/>
            <person name="Cove D."/>
            <person name="Cuming A."/>
            <person name="Hasebe M."/>
            <person name="Lucas S."/>
            <person name="Mishler D.B."/>
            <person name="Reski R."/>
            <person name="Grigoriev I."/>
            <person name="Quatrano R.S."/>
            <person name="Boore J.L."/>
        </authorList>
    </citation>
    <scope>NUCLEOTIDE SEQUENCE [LARGE SCALE GENOMIC DNA]</scope>
    <source>
        <strain evidence="2 3">cv. Gransden 2004</strain>
    </source>
</reference>
<evidence type="ECO:0000313" key="2">
    <source>
        <dbReference type="EnsemblPlants" id="Pp3c5_17560V3.1"/>
    </source>
</evidence>
<reference evidence="1 3" key="2">
    <citation type="journal article" date="2018" name="Plant J.">
        <title>The Physcomitrella patens chromosome-scale assembly reveals moss genome structure and evolution.</title>
        <authorList>
            <person name="Lang D."/>
            <person name="Ullrich K.K."/>
            <person name="Murat F."/>
            <person name="Fuchs J."/>
            <person name="Jenkins J."/>
            <person name="Haas F.B."/>
            <person name="Piednoel M."/>
            <person name="Gundlach H."/>
            <person name="Van Bel M."/>
            <person name="Meyberg R."/>
            <person name="Vives C."/>
            <person name="Morata J."/>
            <person name="Symeonidi A."/>
            <person name="Hiss M."/>
            <person name="Muchero W."/>
            <person name="Kamisugi Y."/>
            <person name="Saleh O."/>
            <person name="Blanc G."/>
            <person name="Decker E.L."/>
            <person name="van Gessel N."/>
            <person name="Grimwood J."/>
            <person name="Hayes R.D."/>
            <person name="Graham S.W."/>
            <person name="Gunter L.E."/>
            <person name="McDaniel S.F."/>
            <person name="Hoernstein S.N.W."/>
            <person name="Larsson A."/>
            <person name="Li F.W."/>
            <person name="Perroud P.F."/>
            <person name="Phillips J."/>
            <person name="Ranjan P."/>
            <person name="Rokshar D.S."/>
            <person name="Rothfels C.J."/>
            <person name="Schneider L."/>
            <person name="Shu S."/>
            <person name="Stevenson D.W."/>
            <person name="Thummler F."/>
            <person name="Tillich M."/>
            <person name="Villarreal Aguilar J.C."/>
            <person name="Widiez T."/>
            <person name="Wong G.K."/>
            <person name="Wymore A."/>
            <person name="Zhang Y."/>
            <person name="Zimmer A.D."/>
            <person name="Quatrano R.S."/>
            <person name="Mayer K.F.X."/>
            <person name="Goodstein D."/>
            <person name="Casacuberta J.M."/>
            <person name="Vandepoele K."/>
            <person name="Reski R."/>
            <person name="Cuming A.C."/>
            <person name="Tuskan G.A."/>
            <person name="Maumus F."/>
            <person name="Salse J."/>
            <person name="Schmutz J."/>
            <person name="Rensing S.A."/>
        </authorList>
    </citation>
    <scope>NUCLEOTIDE SEQUENCE [LARGE SCALE GENOMIC DNA]</scope>
    <source>
        <strain evidence="2 3">cv. Gransden 2004</strain>
    </source>
</reference>
<dbReference type="InParanoid" id="A0A2K1KK66"/>
<dbReference type="Gramene" id="Pp3c5_17560V3.1">
    <property type="protein sequence ID" value="Pp3c5_17560V3.1"/>
    <property type="gene ID" value="Pp3c5_17560"/>
</dbReference>
<gene>
    <name evidence="1" type="ORF">PHYPA_007829</name>
</gene>
<evidence type="ECO:0000313" key="3">
    <source>
        <dbReference type="Proteomes" id="UP000006727"/>
    </source>
</evidence>
<dbReference type="AlphaFoldDB" id="A0A2K1KK66"/>
<dbReference type="Proteomes" id="UP000006727">
    <property type="component" value="Chromosome 5"/>
</dbReference>
<reference evidence="2" key="3">
    <citation type="submission" date="2020-12" db="UniProtKB">
        <authorList>
            <consortium name="EnsemblPlants"/>
        </authorList>
    </citation>
    <scope>IDENTIFICATION</scope>
</reference>
<dbReference type="EnsemblPlants" id="Pp3c5_17560V3.1">
    <property type="protein sequence ID" value="Pp3c5_17560V3.1"/>
    <property type="gene ID" value="Pp3c5_17560"/>
</dbReference>
<organism evidence="1">
    <name type="scientific">Physcomitrium patens</name>
    <name type="common">Spreading-leaved earth moss</name>
    <name type="synonym">Physcomitrella patens</name>
    <dbReference type="NCBI Taxonomy" id="3218"/>
    <lineage>
        <taxon>Eukaryota</taxon>
        <taxon>Viridiplantae</taxon>
        <taxon>Streptophyta</taxon>
        <taxon>Embryophyta</taxon>
        <taxon>Bryophyta</taxon>
        <taxon>Bryophytina</taxon>
        <taxon>Bryopsida</taxon>
        <taxon>Funariidae</taxon>
        <taxon>Funariales</taxon>
        <taxon>Funariaceae</taxon>
        <taxon>Physcomitrium</taxon>
    </lineage>
</organism>
<evidence type="ECO:0000313" key="1">
    <source>
        <dbReference type="EMBL" id="PNR54153.1"/>
    </source>
</evidence>
<accession>A0A2K1KK66</accession>
<proteinExistence type="predicted"/>